<sequence length="297" mass="33745">MISLSTSATLSYRSIEVDGLRLFYREAGPPDAPTLLLLHGFPSSSRMYDTLMPLLADRYHLVAPDYPGFGHSDAPSPDDFQYTFDRLAEVIERFTEALGLDRYVLFQQDYGGPIGMRLAVRHPERVRAIIVQNAVSHEEGLGPLWEARKAFWRDRAAHEEKVIAAFTSIEGARERHIGSSPRPERYNPDCWTDEAAMLSRPGQARIQSDLFHDYRNNVAAYPRWQAWLRQHRPAMLVVWGRYDPSFTVAGAHAYARDVPDAEVHILDAGHFALDEKLDEIAALAREFLGRRVELGSR</sequence>
<proteinExistence type="predicted"/>
<dbReference type="GO" id="GO:0016787">
    <property type="term" value="F:hydrolase activity"/>
    <property type="evidence" value="ECO:0007669"/>
    <property type="project" value="UniProtKB-KW"/>
</dbReference>
<protein>
    <submittedName>
        <fullName evidence="2">Alpha/beta hydrolase</fullName>
    </submittedName>
</protein>
<dbReference type="InterPro" id="IPR051340">
    <property type="entry name" value="Haloalkane_dehalogenase"/>
</dbReference>
<reference evidence="2 3" key="1">
    <citation type="submission" date="2024-05" db="EMBL/GenBank/DDBJ databases">
        <authorList>
            <person name="Liu Q."/>
            <person name="Xin Y.-H."/>
        </authorList>
    </citation>
    <scope>NUCLEOTIDE SEQUENCE [LARGE SCALE GENOMIC DNA]</scope>
    <source>
        <strain evidence="2 3">CGMCC 1.10181</strain>
    </source>
</reference>
<keyword evidence="3" id="KW-1185">Reference proteome</keyword>
<accession>A0ABU9Y0R2</accession>
<dbReference type="PRINTS" id="PR00111">
    <property type="entry name" value="ABHYDROLASE"/>
</dbReference>
<evidence type="ECO:0000313" key="2">
    <source>
        <dbReference type="EMBL" id="MEN2789401.1"/>
    </source>
</evidence>
<dbReference type="InterPro" id="IPR029058">
    <property type="entry name" value="AB_hydrolase_fold"/>
</dbReference>
<organism evidence="2 3">
    <name type="scientific">Sphingomonas oligophenolica</name>
    <dbReference type="NCBI Taxonomy" id="301154"/>
    <lineage>
        <taxon>Bacteria</taxon>
        <taxon>Pseudomonadati</taxon>
        <taxon>Pseudomonadota</taxon>
        <taxon>Alphaproteobacteria</taxon>
        <taxon>Sphingomonadales</taxon>
        <taxon>Sphingomonadaceae</taxon>
        <taxon>Sphingomonas</taxon>
    </lineage>
</organism>
<dbReference type="Pfam" id="PF00561">
    <property type="entry name" value="Abhydrolase_1"/>
    <property type="match status" value="1"/>
</dbReference>
<gene>
    <name evidence="2" type="ORF">ABC974_07185</name>
</gene>
<feature type="domain" description="AB hydrolase-1" evidence="1">
    <location>
        <begin position="33"/>
        <end position="276"/>
    </location>
</feature>
<dbReference type="Proteomes" id="UP001419910">
    <property type="component" value="Unassembled WGS sequence"/>
</dbReference>
<evidence type="ECO:0000259" key="1">
    <source>
        <dbReference type="Pfam" id="PF00561"/>
    </source>
</evidence>
<dbReference type="Gene3D" id="3.40.50.1820">
    <property type="entry name" value="alpha/beta hydrolase"/>
    <property type="match status" value="1"/>
</dbReference>
<comment type="caution">
    <text evidence="2">The sequence shown here is derived from an EMBL/GenBank/DDBJ whole genome shotgun (WGS) entry which is preliminary data.</text>
</comment>
<keyword evidence="2" id="KW-0378">Hydrolase</keyword>
<dbReference type="EMBL" id="JBDIME010000004">
    <property type="protein sequence ID" value="MEN2789401.1"/>
    <property type="molecule type" value="Genomic_DNA"/>
</dbReference>
<evidence type="ECO:0000313" key="3">
    <source>
        <dbReference type="Proteomes" id="UP001419910"/>
    </source>
</evidence>
<dbReference type="PANTHER" id="PTHR42977:SF1">
    <property type="entry name" value="BLR6576 PROTEIN"/>
    <property type="match status" value="1"/>
</dbReference>
<dbReference type="SUPFAM" id="SSF53474">
    <property type="entry name" value="alpha/beta-Hydrolases"/>
    <property type="match status" value="1"/>
</dbReference>
<dbReference type="InterPro" id="IPR000073">
    <property type="entry name" value="AB_hydrolase_1"/>
</dbReference>
<dbReference type="PANTHER" id="PTHR42977">
    <property type="entry name" value="HYDROLASE-RELATED"/>
    <property type="match status" value="1"/>
</dbReference>
<name>A0ABU9Y0R2_9SPHN</name>
<dbReference type="RefSeq" id="WP_343887299.1">
    <property type="nucleotide sequence ID" value="NZ_BAAAEH010000002.1"/>
</dbReference>